<keyword evidence="2" id="KW-1185">Reference proteome</keyword>
<evidence type="ECO:0000313" key="1">
    <source>
        <dbReference type="EMBL" id="VDP22352.1"/>
    </source>
</evidence>
<protein>
    <submittedName>
        <fullName evidence="1 3">Uncharacterized protein</fullName>
    </submittedName>
</protein>
<reference evidence="1 2" key="2">
    <citation type="submission" date="2018-11" db="EMBL/GenBank/DDBJ databases">
        <authorList>
            <consortium name="Pathogen Informatics"/>
        </authorList>
    </citation>
    <scope>NUCLEOTIDE SEQUENCE [LARGE SCALE GENOMIC DNA]</scope>
</reference>
<gene>
    <name evidence="1" type="ORF">SBAD_LOCUS9292</name>
</gene>
<evidence type="ECO:0000313" key="3">
    <source>
        <dbReference type="WBParaSite" id="SBAD_0000962501-mRNA-1"/>
    </source>
</evidence>
<dbReference type="Proteomes" id="UP000270296">
    <property type="component" value="Unassembled WGS sequence"/>
</dbReference>
<reference evidence="3" key="1">
    <citation type="submission" date="2016-06" db="UniProtKB">
        <authorList>
            <consortium name="WormBaseParasite"/>
        </authorList>
    </citation>
    <scope>IDENTIFICATION</scope>
</reference>
<dbReference type="EMBL" id="UZAM01012545">
    <property type="protein sequence ID" value="VDP22352.1"/>
    <property type="molecule type" value="Genomic_DNA"/>
</dbReference>
<dbReference type="WBParaSite" id="SBAD_0000962501-mRNA-1">
    <property type="protein sequence ID" value="SBAD_0000962501-mRNA-1"/>
    <property type="gene ID" value="SBAD_0000962501"/>
</dbReference>
<organism evidence="3">
    <name type="scientific">Soboliphyme baturini</name>
    <dbReference type="NCBI Taxonomy" id="241478"/>
    <lineage>
        <taxon>Eukaryota</taxon>
        <taxon>Metazoa</taxon>
        <taxon>Ecdysozoa</taxon>
        <taxon>Nematoda</taxon>
        <taxon>Enoplea</taxon>
        <taxon>Dorylaimia</taxon>
        <taxon>Dioctophymatida</taxon>
        <taxon>Dioctophymatoidea</taxon>
        <taxon>Soboliphymatidae</taxon>
        <taxon>Soboliphyme</taxon>
    </lineage>
</organism>
<sequence>MRSNQGEDLKLAALCQLTIDEGTCNNRQTSILKVTKNSGQMEGSNNLQLLSSNEWKHTILKSNQQTNSFETKFGVVNRNKNVHYCFWCC</sequence>
<proteinExistence type="predicted"/>
<accession>A0A183J094</accession>
<evidence type="ECO:0000313" key="2">
    <source>
        <dbReference type="Proteomes" id="UP000270296"/>
    </source>
</evidence>
<dbReference type="AlphaFoldDB" id="A0A183J094"/>
<name>A0A183J094_9BILA</name>